<dbReference type="AlphaFoldDB" id="S9PGX0"/>
<keyword evidence="4" id="KW-1185">Reference proteome</keyword>
<dbReference type="OrthoDB" id="9801375at2"/>
<reference evidence="3" key="1">
    <citation type="submission" date="2013-05" db="EMBL/GenBank/DDBJ databases">
        <title>Genome assembly of Cystobacter fuscus DSM 2262.</title>
        <authorList>
            <person name="Sharma G."/>
            <person name="Khatri I."/>
            <person name="Kaur C."/>
            <person name="Mayilraj S."/>
            <person name="Subramanian S."/>
        </authorList>
    </citation>
    <scope>NUCLEOTIDE SEQUENCE [LARGE SCALE GENOMIC DNA]</scope>
    <source>
        <strain evidence="3">DSM 2262</strain>
    </source>
</reference>
<proteinExistence type="predicted"/>
<dbReference type="PANTHER" id="PTHR37834">
    <property type="entry name" value="GDSL-LIKE LIPASE/ACYLHYDROLASE DOMAIN PROTEIN (AFU_ORTHOLOGUE AFUA_2G00620)"/>
    <property type="match status" value="1"/>
</dbReference>
<evidence type="ECO:0000313" key="3">
    <source>
        <dbReference type="EMBL" id="EPX61627.1"/>
    </source>
</evidence>
<dbReference type="Pfam" id="PF13472">
    <property type="entry name" value="Lipase_GDSL_2"/>
    <property type="match status" value="1"/>
</dbReference>
<gene>
    <name evidence="3" type="ORF">D187_010246</name>
</gene>
<evidence type="ECO:0000313" key="4">
    <source>
        <dbReference type="Proteomes" id="UP000011682"/>
    </source>
</evidence>
<comment type="caution">
    <text evidence="3">The sequence shown here is derived from an EMBL/GenBank/DDBJ whole genome shotgun (WGS) entry which is preliminary data.</text>
</comment>
<dbReference type="RefSeq" id="WP_002629109.1">
    <property type="nucleotide sequence ID" value="NZ_ANAH02000009.1"/>
</dbReference>
<dbReference type="Gene3D" id="2.60.120.260">
    <property type="entry name" value="Galactose-binding domain-like"/>
    <property type="match status" value="1"/>
</dbReference>
<sequence>MNSVIGAWKKTLAWVRSRAWIALALLAGCRGVPVQVSPQSPALRFSGRVDWRDNSGPRIGWGGSSLTVRFTGTSLGIRLLDLPKYEEAAPNRFRFSVDGAPFRDLYVGEGPILYRIAEGLPRGEHVLRLEKETEPAVGETQLLGLELDPGARLLPAPPASPRRIEFVGDSGLTGFGIEGKNAQCSFNAETQRASLTWGALAAQALGAEASFVAFSGKGVAVNYGNDPTPPLPQLYTRTLPHREDAPWDFSSWVPDAVVIQLGANDFWKEHPGEERFLDAYRALVADIRGHYPRAHIVCVLGSGVSDTHPKDVQARTRVRELLSGLVDTLHQGGDSRVHFAEVPANREDEGLGCLWHPSRKTHQRTAEQMTPLLREWLGW</sequence>
<dbReference type="SUPFAM" id="SSF52266">
    <property type="entry name" value="SGNH hydrolase"/>
    <property type="match status" value="1"/>
</dbReference>
<name>S9PGX0_CYSF2</name>
<dbReference type="InterPro" id="IPR052762">
    <property type="entry name" value="PCW_deacetylase/CE"/>
</dbReference>
<dbReference type="Proteomes" id="UP000011682">
    <property type="component" value="Unassembled WGS sequence"/>
</dbReference>
<dbReference type="InterPro" id="IPR036514">
    <property type="entry name" value="SGNH_hydro_sf"/>
</dbReference>
<accession>S9PGX0</accession>
<dbReference type="EMBL" id="ANAH02000009">
    <property type="protein sequence ID" value="EPX61627.1"/>
    <property type="molecule type" value="Genomic_DNA"/>
</dbReference>
<protein>
    <submittedName>
        <fullName evidence="3">Endoglucanase E</fullName>
    </submittedName>
</protein>
<dbReference type="PANTHER" id="PTHR37834:SF2">
    <property type="entry name" value="ESTERASE, SGNH HYDROLASE-TYPE"/>
    <property type="match status" value="1"/>
</dbReference>
<dbReference type="CDD" id="cd01831">
    <property type="entry name" value="Endoglucanase_E_like"/>
    <property type="match status" value="1"/>
</dbReference>
<dbReference type="Pfam" id="PF17996">
    <property type="entry name" value="CE2_N"/>
    <property type="match status" value="1"/>
</dbReference>
<dbReference type="InterPro" id="IPR040794">
    <property type="entry name" value="CE2_N"/>
</dbReference>
<organism evidence="3 4">
    <name type="scientific">Cystobacter fuscus (strain ATCC 25194 / DSM 2262 / NBRC 100088 / M29)</name>
    <dbReference type="NCBI Taxonomy" id="1242864"/>
    <lineage>
        <taxon>Bacteria</taxon>
        <taxon>Pseudomonadati</taxon>
        <taxon>Myxococcota</taxon>
        <taxon>Myxococcia</taxon>
        <taxon>Myxococcales</taxon>
        <taxon>Cystobacterineae</taxon>
        <taxon>Archangiaceae</taxon>
        <taxon>Cystobacter</taxon>
    </lineage>
</organism>
<evidence type="ECO:0000259" key="1">
    <source>
        <dbReference type="Pfam" id="PF13472"/>
    </source>
</evidence>
<evidence type="ECO:0000259" key="2">
    <source>
        <dbReference type="Pfam" id="PF17996"/>
    </source>
</evidence>
<dbReference type="InterPro" id="IPR037461">
    <property type="entry name" value="CtCE2-like_dom"/>
</dbReference>
<dbReference type="GO" id="GO:0052689">
    <property type="term" value="F:carboxylic ester hydrolase activity"/>
    <property type="evidence" value="ECO:0007669"/>
    <property type="project" value="InterPro"/>
</dbReference>
<dbReference type="eggNOG" id="COG2755">
    <property type="taxonomic scope" value="Bacteria"/>
</dbReference>
<dbReference type="Gene3D" id="3.40.50.1110">
    <property type="entry name" value="SGNH hydrolase"/>
    <property type="match status" value="1"/>
</dbReference>
<feature type="domain" description="SGNH hydrolase-type esterase" evidence="1">
    <location>
        <begin position="166"/>
        <end position="364"/>
    </location>
</feature>
<feature type="domain" description="Carbohydrate esterase 2 N-terminal" evidence="2">
    <location>
        <begin position="45"/>
        <end position="157"/>
    </location>
</feature>
<dbReference type="InterPro" id="IPR013830">
    <property type="entry name" value="SGNH_hydro"/>
</dbReference>